<proteinExistence type="predicted"/>
<sequence length="103" mass="12100">MTELPDFDTLMWLAQNQPEELDKLQERLSDELINGSDSNQDQLRTIKHHLQQSLARCNNPYHRCLVSIRIMRHKFAALASVLEAPDQYRDHKAQVIPLRRKPL</sequence>
<organism evidence="2 3">
    <name type="scientific">Shewanella algae</name>
    <dbReference type="NCBI Taxonomy" id="38313"/>
    <lineage>
        <taxon>Bacteria</taxon>
        <taxon>Pseudomonadati</taxon>
        <taxon>Pseudomonadota</taxon>
        <taxon>Gammaproteobacteria</taxon>
        <taxon>Alteromonadales</taxon>
        <taxon>Shewanellaceae</taxon>
        <taxon>Shewanella</taxon>
    </lineage>
</organism>
<dbReference type="EMBL" id="UGYO01000002">
    <property type="protein sequence ID" value="SUJ02541.1"/>
    <property type="molecule type" value="Genomic_DNA"/>
</dbReference>
<keyword evidence="3" id="KW-1185">Reference proteome</keyword>
<gene>
    <name evidence="2" type="ORF">NCTC10738_03499</name>
    <name evidence="1" type="ORF">TUM17379_25180</name>
</gene>
<reference evidence="2 3" key="1">
    <citation type="submission" date="2018-06" db="EMBL/GenBank/DDBJ databases">
        <authorList>
            <consortium name="Pathogen Informatics"/>
            <person name="Doyle S."/>
        </authorList>
    </citation>
    <scope>NUCLEOTIDE SEQUENCE [LARGE SCALE GENOMIC DNA]</scope>
    <source>
        <strain evidence="2 3">NCTC10738</strain>
    </source>
</reference>
<name>A0A2T3GXD9_9GAMM</name>
<dbReference type="Proteomes" id="UP000254069">
    <property type="component" value="Unassembled WGS sequence"/>
</dbReference>
<dbReference type="EMBL" id="AP024613">
    <property type="protein sequence ID" value="BCV45500.1"/>
    <property type="molecule type" value="Genomic_DNA"/>
</dbReference>
<dbReference type="RefSeq" id="WP_025011469.1">
    <property type="nucleotide sequence ID" value="NZ_AP024609.1"/>
</dbReference>
<accession>A0A2T3GXD9</accession>
<evidence type="ECO:0000313" key="3">
    <source>
        <dbReference type="Proteomes" id="UP000254069"/>
    </source>
</evidence>
<dbReference type="AlphaFoldDB" id="A0A2T3GXD9"/>
<dbReference type="InterPro" id="IPR021482">
    <property type="entry name" value="DUF3135"/>
</dbReference>
<accession>A0A380BLX2</accession>
<dbReference type="KEGG" id="salg:BS332_20070"/>
<reference evidence="1" key="2">
    <citation type="submission" date="2021-05" db="EMBL/GenBank/DDBJ databases">
        <title>Molecular characterization for Shewanella algae harboring chromosomal blaOXA-55-like strains isolated from clinical and environment sample.</title>
        <authorList>
            <person name="Ohama Y."/>
            <person name="Aoki K."/>
            <person name="Harada S."/>
            <person name="Moriya K."/>
            <person name="Ishii Y."/>
            <person name="Tateda K."/>
        </authorList>
    </citation>
    <scope>NUCLEOTIDE SEQUENCE</scope>
    <source>
        <strain evidence="1">TUM17379</strain>
    </source>
</reference>
<dbReference type="Pfam" id="PF11333">
    <property type="entry name" value="DUF3135"/>
    <property type="match status" value="1"/>
</dbReference>
<protein>
    <submittedName>
        <fullName evidence="2">Protein of uncharacterized function (DUF3135)</fullName>
    </submittedName>
</protein>
<evidence type="ECO:0000313" key="2">
    <source>
        <dbReference type="EMBL" id="SUJ02541.1"/>
    </source>
</evidence>
<dbReference type="Proteomes" id="UP000825078">
    <property type="component" value="Chromosome"/>
</dbReference>
<dbReference type="GeneID" id="93809640"/>
<evidence type="ECO:0000313" key="1">
    <source>
        <dbReference type="EMBL" id="BCV45500.1"/>
    </source>
</evidence>